<keyword evidence="6" id="KW-1185">Reference proteome</keyword>
<sequence length="522" mass="58691">MEKGRILIIDEDKLFRDMTSESLKEKDLSTTLVDDGQTGIATAKKEKFDLVILNAHIPGLSGLDTLMALKKFCPELPVIMVSAKESAETYRESMRLGAEDYLIKPVATDKLMRSLNKVIEQKEHLLSEAKWLEGIERLRKGTEKLRHDLNEKEAFISQEKIKNFFQTVVDMIAEVLQVKTVSLMTINQTTQTLVLGAAHGLNPNLIYTVAKPVGEGFAGMVAQSGEPLLIKDLESDERFDKSKYSFQYETPSLLCVPIVVKGKVEGVINVNNKEDKSPFNDRDLTLLTMFAHNVEFLMENINLYFQLEERLKDLTLLYQINRKISETMNFSTLVEDFLHSVHDAFGVEASSLLLLKEDKETLYFRAVIGIKPALVKGIKVAVGEGLSGWCVQNKKPALCNDTETDPRHSPSADKYTGFKTKTILCAPLILSTNVMGVIELINKKDGAPFTERERSLLEAIASQTVLVLRNSYLHGSLSKQVKEAIASQKRETELKSTLEQKLQEIEKLKGDSVITFRIEDME</sequence>
<dbReference type="InterPro" id="IPR001789">
    <property type="entry name" value="Sig_transdc_resp-reg_receiver"/>
</dbReference>
<dbReference type="InterPro" id="IPR011006">
    <property type="entry name" value="CheY-like_superfamily"/>
</dbReference>
<evidence type="ECO:0000313" key="5">
    <source>
        <dbReference type="EMBL" id="MFC1850134.1"/>
    </source>
</evidence>
<dbReference type="Pfam" id="PF13185">
    <property type="entry name" value="GAF_2"/>
    <property type="match status" value="1"/>
</dbReference>
<dbReference type="PANTHER" id="PTHR43155:SF2">
    <property type="entry name" value="CYCLIC DI-GMP PHOSPHODIESTERASE PA4108"/>
    <property type="match status" value="1"/>
</dbReference>
<dbReference type="InterPro" id="IPR003018">
    <property type="entry name" value="GAF"/>
</dbReference>
<dbReference type="Gene3D" id="3.40.50.2300">
    <property type="match status" value="1"/>
</dbReference>
<dbReference type="SMART" id="SM00448">
    <property type="entry name" value="REC"/>
    <property type="match status" value="1"/>
</dbReference>
<dbReference type="InterPro" id="IPR029016">
    <property type="entry name" value="GAF-like_dom_sf"/>
</dbReference>
<dbReference type="Pfam" id="PF01590">
    <property type="entry name" value="GAF"/>
    <property type="match status" value="1"/>
</dbReference>
<dbReference type="Proteomes" id="UP001594351">
    <property type="component" value="Unassembled WGS sequence"/>
</dbReference>
<evidence type="ECO:0000256" key="3">
    <source>
        <dbReference type="PROSITE-ProRule" id="PRU00169"/>
    </source>
</evidence>
<accession>A0ABV6YVA7</accession>
<proteinExistence type="predicted"/>
<keyword evidence="1" id="KW-0808">Transferase</keyword>
<evidence type="ECO:0000256" key="2">
    <source>
        <dbReference type="ARBA" id="ARBA00022777"/>
    </source>
</evidence>
<reference evidence="5 6" key="1">
    <citation type="submission" date="2024-09" db="EMBL/GenBank/DDBJ databases">
        <title>Laminarin stimulates single cell rates of sulfate reduction while oxygen inhibits transcriptomic activity in coastal marine sediment.</title>
        <authorList>
            <person name="Lindsay M."/>
            <person name="Orcutt B."/>
            <person name="Emerson D."/>
            <person name="Stepanauskas R."/>
            <person name="D'Angelo T."/>
        </authorList>
    </citation>
    <scope>NUCLEOTIDE SEQUENCE [LARGE SCALE GENOMIC DNA]</scope>
    <source>
        <strain evidence="5">SAG AM-311-K15</strain>
    </source>
</reference>
<organism evidence="5 6">
    <name type="scientific">candidate division CSSED10-310 bacterium</name>
    <dbReference type="NCBI Taxonomy" id="2855610"/>
    <lineage>
        <taxon>Bacteria</taxon>
        <taxon>Bacteria division CSSED10-310</taxon>
    </lineage>
</organism>
<name>A0ABV6YVA7_UNCC1</name>
<evidence type="ECO:0000313" key="6">
    <source>
        <dbReference type="Proteomes" id="UP001594351"/>
    </source>
</evidence>
<comment type="caution">
    <text evidence="5">The sequence shown here is derived from an EMBL/GenBank/DDBJ whole genome shotgun (WGS) entry which is preliminary data.</text>
</comment>
<dbReference type="PROSITE" id="PS50110">
    <property type="entry name" value="RESPONSE_REGULATORY"/>
    <property type="match status" value="1"/>
</dbReference>
<comment type="caution">
    <text evidence="3">Lacks conserved residue(s) required for the propagation of feature annotation.</text>
</comment>
<evidence type="ECO:0000259" key="4">
    <source>
        <dbReference type="PROSITE" id="PS50110"/>
    </source>
</evidence>
<dbReference type="SMART" id="SM00065">
    <property type="entry name" value="GAF"/>
    <property type="match status" value="2"/>
</dbReference>
<dbReference type="Gene3D" id="3.30.450.40">
    <property type="match status" value="2"/>
</dbReference>
<dbReference type="SUPFAM" id="SSF52172">
    <property type="entry name" value="CheY-like"/>
    <property type="match status" value="1"/>
</dbReference>
<dbReference type="EMBL" id="JBHPBY010000078">
    <property type="protein sequence ID" value="MFC1850134.1"/>
    <property type="molecule type" value="Genomic_DNA"/>
</dbReference>
<gene>
    <name evidence="5" type="ORF">ACFL27_08085</name>
</gene>
<dbReference type="SUPFAM" id="SSF55781">
    <property type="entry name" value="GAF domain-like"/>
    <property type="match status" value="2"/>
</dbReference>
<dbReference type="Pfam" id="PF00072">
    <property type="entry name" value="Response_reg"/>
    <property type="match status" value="1"/>
</dbReference>
<keyword evidence="2" id="KW-0418">Kinase</keyword>
<feature type="domain" description="Response regulatory" evidence="4">
    <location>
        <begin position="5"/>
        <end position="119"/>
    </location>
</feature>
<dbReference type="CDD" id="cd00156">
    <property type="entry name" value="REC"/>
    <property type="match status" value="1"/>
</dbReference>
<evidence type="ECO:0000256" key="1">
    <source>
        <dbReference type="ARBA" id="ARBA00022679"/>
    </source>
</evidence>
<protein>
    <submittedName>
        <fullName evidence="5">GAF domain-containing protein</fullName>
    </submittedName>
</protein>
<dbReference type="PANTHER" id="PTHR43155">
    <property type="entry name" value="CYCLIC DI-GMP PHOSPHODIESTERASE PA4108-RELATED"/>
    <property type="match status" value="1"/>
</dbReference>